<protein>
    <submittedName>
        <fullName evidence="2">Uncharacterized protein</fullName>
    </submittedName>
</protein>
<dbReference type="GeneID" id="95988478"/>
<gene>
    <name evidence="2" type="ORF">Q8F55_007435</name>
</gene>
<keyword evidence="3" id="KW-1185">Reference proteome</keyword>
<comment type="caution">
    <text evidence="2">The sequence shown here is derived from an EMBL/GenBank/DDBJ whole genome shotgun (WGS) entry which is preliminary data.</text>
</comment>
<feature type="compositionally biased region" description="Pro residues" evidence="1">
    <location>
        <begin position="1"/>
        <end position="20"/>
    </location>
</feature>
<feature type="region of interest" description="Disordered" evidence="1">
    <location>
        <begin position="229"/>
        <end position="270"/>
    </location>
</feature>
<feature type="compositionally biased region" description="Low complexity" evidence="1">
    <location>
        <begin position="56"/>
        <end position="67"/>
    </location>
</feature>
<name>A0ABR3PTI3_9TREE</name>
<evidence type="ECO:0000313" key="3">
    <source>
        <dbReference type="Proteomes" id="UP001565368"/>
    </source>
</evidence>
<accession>A0ABR3PTI3</accession>
<dbReference type="Proteomes" id="UP001565368">
    <property type="component" value="Unassembled WGS sequence"/>
</dbReference>
<feature type="compositionally biased region" description="Polar residues" evidence="1">
    <location>
        <begin position="135"/>
        <end position="144"/>
    </location>
</feature>
<reference evidence="2 3" key="1">
    <citation type="submission" date="2023-08" db="EMBL/GenBank/DDBJ databases">
        <title>Annotated Genome Sequence of Vanrija albida AlHP1.</title>
        <authorList>
            <person name="Herzog R."/>
        </authorList>
    </citation>
    <scope>NUCLEOTIDE SEQUENCE [LARGE SCALE GENOMIC DNA]</scope>
    <source>
        <strain evidence="2 3">AlHP1</strain>
    </source>
</reference>
<dbReference type="EMBL" id="JBBXJM010000006">
    <property type="protein sequence ID" value="KAL1405762.1"/>
    <property type="molecule type" value="Genomic_DNA"/>
</dbReference>
<feature type="region of interest" description="Disordered" evidence="1">
    <location>
        <begin position="48"/>
        <end position="120"/>
    </location>
</feature>
<organism evidence="2 3">
    <name type="scientific">Vanrija albida</name>
    <dbReference type="NCBI Taxonomy" id="181172"/>
    <lineage>
        <taxon>Eukaryota</taxon>
        <taxon>Fungi</taxon>
        <taxon>Dikarya</taxon>
        <taxon>Basidiomycota</taxon>
        <taxon>Agaricomycotina</taxon>
        <taxon>Tremellomycetes</taxon>
        <taxon>Trichosporonales</taxon>
        <taxon>Trichosporonaceae</taxon>
        <taxon>Vanrija</taxon>
    </lineage>
</organism>
<dbReference type="RefSeq" id="XP_069205706.1">
    <property type="nucleotide sequence ID" value="XM_069355865.1"/>
</dbReference>
<evidence type="ECO:0000313" key="2">
    <source>
        <dbReference type="EMBL" id="KAL1405762.1"/>
    </source>
</evidence>
<evidence type="ECO:0000256" key="1">
    <source>
        <dbReference type="SAM" id="MobiDB-lite"/>
    </source>
</evidence>
<proteinExistence type="predicted"/>
<feature type="region of interest" description="Disordered" evidence="1">
    <location>
        <begin position="1"/>
        <end position="31"/>
    </location>
</feature>
<sequence>MATSSPSPPPAPAPRAPSPTPSAGSDAGFEPAEEVVAAYHRLMAALLPDLPPAPPATSLASASLPAPEVDDDAAAEAALGRPLTKAEKQNAKKRRRKERERALRDLAAAAAGELPPPPPRADDVPVSFRLFSTDQQPRPVSLSTREVVPPTPNPRLQPLPAHVRERIARLAAEAAVDAPAPPVAPSEVGAYTVSAGAVLPVLFVARGSEKSAAKAVPVLRLAEVLPPGEEAAPRKRRRVRPPRERPAPALWRPQPGIGGKSAGYAYGWGG</sequence>
<feature type="region of interest" description="Disordered" evidence="1">
    <location>
        <begin position="135"/>
        <end position="158"/>
    </location>
</feature>
<feature type="compositionally biased region" description="Gly residues" evidence="1">
    <location>
        <begin position="256"/>
        <end position="270"/>
    </location>
</feature>